<feature type="signal peptide" evidence="2">
    <location>
        <begin position="1"/>
        <end position="26"/>
    </location>
</feature>
<sequence length="434" mass="46857" precursor="true">MTFNRLVRTFSFACAILLGFVPNALARTWTDRTGKFKVDAELVTVRDGKAYLEKTNGQVTAVPLGRLSVKDLTYIASLPEHATHVKALLPETSPSTEGDEAETTGNEQAGNRESHAAGSPAVVMATIVTDSPSASGSIRQFRSDSWGYKGLAFSNDGAYLATLGSDNLTLIDINASTKSAYDIGSDNRSAVAFSADGKRLFAGSFNGEVLVWQFDGKGTLKPENHFSIHRGEIKSIVASPDNKHVITIHSADIACLWDMVSGEVLARYKGFQFSSSGAARFSRYGGHILITDGRMAAVIDVQSRKIIQRMPLSSGSGQFAAISPRGSLISAGRTYDVHYFETQSGKQPAMGEGNEIAWSAAFSPGGKRLITGCREHVKLWNTQSGMPLRKFQMGDSGYVKYVAFSPDGIHFAAIGGPIGKLVEIFRLPSEERRR</sequence>
<dbReference type="PANTHER" id="PTHR19879">
    <property type="entry name" value="TRANSCRIPTION INITIATION FACTOR TFIID"/>
    <property type="match status" value="1"/>
</dbReference>
<reference evidence="4 5" key="1">
    <citation type="submission" date="2019-02" db="EMBL/GenBank/DDBJ databases">
        <title>Deep-cultivation of Planctomycetes and their phenomic and genomic characterization uncovers novel biology.</title>
        <authorList>
            <person name="Wiegand S."/>
            <person name="Jogler M."/>
            <person name="Boedeker C."/>
            <person name="Pinto D."/>
            <person name="Vollmers J."/>
            <person name="Rivas-Marin E."/>
            <person name="Kohn T."/>
            <person name="Peeters S.H."/>
            <person name="Heuer A."/>
            <person name="Rast P."/>
            <person name="Oberbeckmann S."/>
            <person name="Bunk B."/>
            <person name="Jeske O."/>
            <person name="Meyerdierks A."/>
            <person name="Storesund J.E."/>
            <person name="Kallscheuer N."/>
            <person name="Luecker S."/>
            <person name="Lage O.M."/>
            <person name="Pohl T."/>
            <person name="Merkel B.J."/>
            <person name="Hornburger P."/>
            <person name="Mueller R.-W."/>
            <person name="Bruemmer F."/>
            <person name="Labrenz M."/>
            <person name="Spormann A.M."/>
            <person name="Op Den Camp H."/>
            <person name="Overmann J."/>
            <person name="Amann R."/>
            <person name="Jetten M.S.M."/>
            <person name="Mascher T."/>
            <person name="Medema M.H."/>
            <person name="Devos D.P."/>
            <person name="Kaster A.-K."/>
            <person name="Ovreas L."/>
            <person name="Rohde M."/>
            <person name="Galperin M.Y."/>
            <person name="Jogler C."/>
        </authorList>
    </citation>
    <scope>NUCLEOTIDE SEQUENCE [LARGE SCALE GENOMIC DNA]</scope>
    <source>
        <strain evidence="4 5">CA13</strain>
    </source>
</reference>
<evidence type="ECO:0000313" key="5">
    <source>
        <dbReference type="Proteomes" id="UP000315010"/>
    </source>
</evidence>
<dbReference type="Pfam" id="PF03983">
    <property type="entry name" value="SHD1"/>
    <property type="match status" value="1"/>
</dbReference>
<dbReference type="GO" id="GO:0042802">
    <property type="term" value="F:identical protein binding"/>
    <property type="evidence" value="ECO:0007669"/>
    <property type="project" value="InterPro"/>
</dbReference>
<dbReference type="Gene3D" id="2.30.30.700">
    <property type="entry name" value="SLA1 homology domain 1"/>
    <property type="match status" value="1"/>
</dbReference>
<evidence type="ECO:0000259" key="3">
    <source>
        <dbReference type="Pfam" id="PF03983"/>
    </source>
</evidence>
<dbReference type="InterPro" id="IPR036322">
    <property type="entry name" value="WD40_repeat_dom_sf"/>
</dbReference>
<feature type="chain" id="PRO_5023092217" description="SLA1 homology domain-containing protein" evidence="2">
    <location>
        <begin position="27"/>
        <end position="434"/>
    </location>
</feature>
<dbReference type="InterPro" id="IPR001680">
    <property type="entry name" value="WD40_rpt"/>
</dbReference>
<dbReference type="Gene3D" id="2.130.10.10">
    <property type="entry name" value="YVTN repeat-like/Quinoprotein amine dehydrogenase"/>
    <property type="match status" value="2"/>
</dbReference>
<dbReference type="RefSeq" id="WP_146401901.1">
    <property type="nucleotide sequence ID" value="NZ_SJPJ01000001.1"/>
</dbReference>
<dbReference type="EMBL" id="SJPJ01000001">
    <property type="protein sequence ID" value="TWT84260.1"/>
    <property type="molecule type" value="Genomic_DNA"/>
</dbReference>
<name>A0A5C5ZAL7_9BACT</name>
<dbReference type="SMART" id="SM00320">
    <property type="entry name" value="WD40"/>
    <property type="match status" value="5"/>
</dbReference>
<dbReference type="GO" id="GO:0043130">
    <property type="term" value="F:ubiquitin binding"/>
    <property type="evidence" value="ECO:0007669"/>
    <property type="project" value="InterPro"/>
</dbReference>
<feature type="domain" description="SLA1 homology" evidence="3">
    <location>
        <begin position="26"/>
        <end position="78"/>
    </location>
</feature>
<dbReference type="InterPro" id="IPR007131">
    <property type="entry name" value="SHD1"/>
</dbReference>
<protein>
    <recommendedName>
        <fullName evidence="3">SLA1 homology domain-containing protein</fullName>
    </recommendedName>
</protein>
<keyword evidence="5" id="KW-1185">Reference proteome</keyword>
<dbReference type="Proteomes" id="UP000315010">
    <property type="component" value="Unassembled WGS sequence"/>
</dbReference>
<dbReference type="GO" id="GO:0008092">
    <property type="term" value="F:cytoskeletal protein binding"/>
    <property type="evidence" value="ECO:0007669"/>
    <property type="project" value="InterPro"/>
</dbReference>
<evidence type="ECO:0000313" key="4">
    <source>
        <dbReference type="EMBL" id="TWT84260.1"/>
    </source>
</evidence>
<evidence type="ECO:0000256" key="1">
    <source>
        <dbReference type="SAM" id="MobiDB-lite"/>
    </source>
</evidence>
<dbReference type="PANTHER" id="PTHR19879:SF9">
    <property type="entry name" value="TRANSCRIPTION INITIATION FACTOR TFIID SUBUNIT 5"/>
    <property type="match status" value="1"/>
</dbReference>
<feature type="region of interest" description="Disordered" evidence="1">
    <location>
        <begin position="86"/>
        <end position="117"/>
    </location>
</feature>
<proteinExistence type="predicted"/>
<dbReference type="InterPro" id="IPR015943">
    <property type="entry name" value="WD40/YVTN_repeat-like_dom_sf"/>
</dbReference>
<dbReference type="GO" id="GO:0030674">
    <property type="term" value="F:protein-macromolecule adaptor activity"/>
    <property type="evidence" value="ECO:0007669"/>
    <property type="project" value="InterPro"/>
</dbReference>
<accession>A0A5C5ZAL7</accession>
<comment type="caution">
    <text evidence="4">The sequence shown here is derived from an EMBL/GenBank/DDBJ whole genome shotgun (WGS) entry which is preliminary data.</text>
</comment>
<gene>
    <name evidence="4" type="ORF">CA13_57360</name>
</gene>
<dbReference type="Pfam" id="PF00400">
    <property type="entry name" value="WD40"/>
    <property type="match status" value="2"/>
</dbReference>
<dbReference type="OrthoDB" id="251024at2"/>
<dbReference type="SUPFAM" id="SSF50978">
    <property type="entry name" value="WD40 repeat-like"/>
    <property type="match status" value="1"/>
</dbReference>
<dbReference type="AlphaFoldDB" id="A0A5C5ZAL7"/>
<evidence type="ECO:0000256" key="2">
    <source>
        <dbReference type="SAM" id="SignalP"/>
    </source>
</evidence>
<keyword evidence="2" id="KW-0732">Signal</keyword>
<organism evidence="4 5">
    <name type="scientific">Novipirellula herctigrandis</name>
    <dbReference type="NCBI Taxonomy" id="2527986"/>
    <lineage>
        <taxon>Bacteria</taxon>
        <taxon>Pseudomonadati</taxon>
        <taxon>Planctomycetota</taxon>
        <taxon>Planctomycetia</taxon>
        <taxon>Pirellulales</taxon>
        <taxon>Pirellulaceae</taxon>
        <taxon>Novipirellula</taxon>
    </lineage>
</organism>